<dbReference type="Proteomes" id="UP000012063">
    <property type="component" value="Unassembled WGS sequence"/>
</dbReference>
<dbReference type="RefSeq" id="WP_005487303.1">
    <property type="nucleotide sequence ID" value="NZ_CAUI01000005.1"/>
</dbReference>
<evidence type="ECO:0000256" key="1">
    <source>
        <dbReference type="SAM" id="Phobius"/>
    </source>
</evidence>
<organism evidence="2 3">
    <name type="scientific">Halanaerobium saccharolyticum subsp. saccharolyticum DSM 6643</name>
    <dbReference type="NCBI Taxonomy" id="1293054"/>
    <lineage>
        <taxon>Bacteria</taxon>
        <taxon>Bacillati</taxon>
        <taxon>Bacillota</taxon>
        <taxon>Clostridia</taxon>
        <taxon>Halanaerobiales</taxon>
        <taxon>Halanaerobiaceae</taxon>
        <taxon>Halanaerobium</taxon>
    </lineage>
</organism>
<evidence type="ECO:0000313" key="3">
    <source>
        <dbReference type="Proteomes" id="UP000012063"/>
    </source>
</evidence>
<comment type="caution">
    <text evidence="2">The sequence shown here is derived from an EMBL/GenBank/DDBJ whole genome shotgun (WGS) entry which is preliminary data.</text>
</comment>
<dbReference type="EMBL" id="CAUI01000005">
    <property type="protein sequence ID" value="CCU77940.1"/>
    <property type="molecule type" value="Genomic_DNA"/>
</dbReference>
<gene>
    <name evidence="2" type="ORF">HSACCH_00284</name>
</gene>
<feature type="transmembrane region" description="Helical" evidence="1">
    <location>
        <begin position="6"/>
        <end position="26"/>
    </location>
</feature>
<reference evidence="3" key="1">
    <citation type="journal article" date="2013" name="Genome Announc.">
        <title>Genome Sequence of Halanaerobium saccharolyticum subsp. saccharolyticum Strain DSM 6643T, a Halophilic Hydrogen-Producing Bacterium.</title>
        <authorList>
            <person name="Kivisto A."/>
            <person name="Larjo A."/>
            <person name="Ciranna A."/>
            <person name="Santala V."/>
            <person name="Roos C."/>
            <person name="Karp M."/>
        </authorList>
    </citation>
    <scope>NUCLEOTIDE SEQUENCE [LARGE SCALE GENOMIC DNA]</scope>
    <source>
        <strain evidence="3">DSM 6643</strain>
    </source>
</reference>
<keyword evidence="3" id="KW-1185">Reference proteome</keyword>
<name>M5DY91_9FIRM</name>
<sequence length="107" mass="12587">MFEFLLHLGSILTVAYALKILWIIIFKDLKESEFDFKTKIKSNYQPTFIENLAILIPSLSLIILAITANIYLSHQFNFNYLSGFFTTFIYLIIAYLIRFPIMSRINH</sequence>
<accession>M5DY91</accession>
<keyword evidence="1" id="KW-0812">Transmembrane</keyword>
<feature type="transmembrane region" description="Helical" evidence="1">
    <location>
        <begin position="47"/>
        <end position="72"/>
    </location>
</feature>
<keyword evidence="1" id="KW-1133">Transmembrane helix</keyword>
<dbReference type="AlphaFoldDB" id="M5DY91"/>
<protein>
    <submittedName>
        <fullName evidence="2">Uncharacterized protein</fullName>
    </submittedName>
</protein>
<dbReference type="eggNOG" id="COG0651">
    <property type="taxonomic scope" value="Bacteria"/>
</dbReference>
<proteinExistence type="predicted"/>
<keyword evidence="1" id="KW-0472">Membrane</keyword>
<dbReference type="STRING" id="1293054.HSACCH_00284"/>
<feature type="transmembrane region" description="Helical" evidence="1">
    <location>
        <begin position="78"/>
        <end position="97"/>
    </location>
</feature>
<dbReference type="InParanoid" id="M5DY91"/>
<evidence type="ECO:0000313" key="2">
    <source>
        <dbReference type="EMBL" id="CCU77940.1"/>
    </source>
</evidence>